<dbReference type="EMBL" id="SUMG01000004">
    <property type="protein sequence ID" value="NBG87770.1"/>
    <property type="molecule type" value="Genomic_DNA"/>
</dbReference>
<dbReference type="RefSeq" id="WP_160719580.1">
    <property type="nucleotide sequence ID" value="NZ_SUMG01000004.1"/>
</dbReference>
<dbReference type="Proteomes" id="UP000449710">
    <property type="component" value="Unassembled WGS sequence"/>
</dbReference>
<proteinExistence type="predicted"/>
<sequence>MKNHVLAVLVLAAVSIVLLFIFVSDPNGPPDDVDITHDYDDGTYRGVYEDQGNQQISIEFDLENGVFTDMSYRNLFYASNDYLSAEPGDTFYPIRSQHEQALEYLTGRSPDDIDDLYRPGELLDDYEGFSGATVRGTKIRSAIQDGLNRGLYAPANEDFNREIGEYDDGTYRGFFSDTGDQQLNIEFELIDNTFQDLSYRHLYYAGNYYLEAEEGDSIYPIKLQHEQVLDYLEDSDLPTMFDLHEPGPDEFVEDIDGFTGATLRASKVFSSMMDALNRGLYQPADEDYDREIADYPTGRYRGVYGERGQQQVSVQFYVMDGEFTDLTYRHLEYGDTYYHELEEGDEHYPVTVQYEYVLAHLDGQPLDALFDLYYPEEFIDDIDVYTGATLRANKVLSAIKDGFNRGIY</sequence>
<gene>
    <name evidence="1" type="ORF">ISALK_04585</name>
</gene>
<dbReference type="AlphaFoldDB" id="A0AA43XKY6"/>
<evidence type="ECO:0000313" key="1">
    <source>
        <dbReference type="EMBL" id="NBG87770.1"/>
    </source>
</evidence>
<organism evidence="1 2">
    <name type="scientific">Isachenkonia alkalipeptolytica</name>
    <dbReference type="NCBI Taxonomy" id="2565777"/>
    <lineage>
        <taxon>Bacteria</taxon>
        <taxon>Bacillati</taxon>
        <taxon>Bacillota</taxon>
        <taxon>Clostridia</taxon>
        <taxon>Eubacteriales</taxon>
        <taxon>Clostridiaceae</taxon>
        <taxon>Isachenkonia</taxon>
    </lineage>
</organism>
<reference evidence="1 2" key="1">
    <citation type="submission" date="2019-04" db="EMBL/GenBank/DDBJ databases">
        <title>Isachenkonia alkalipeptolytica gen. nov. sp. nov. a new anaerobic, alkiliphilic organothrophic bacterium capable to reduce synthesized ferrihydrite isolated from a soda lake.</title>
        <authorList>
            <person name="Toshchakov S.V."/>
            <person name="Zavarzina D.G."/>
            <person name="Zhilina T.N."/>
            <person name="Kostrikina N.A."/>
            <person name="Kublanov I.V."/>
        </authorList>
    </citation>
    <scope>NUCLEOTIDE SEQUENCE [LARGE SCALE GENOMIC DNA]</scope>
    <source>
        <strain evidence="1 2">Z-1701</strain>
    </source>
</reference>
<name>A0AA43XKY6_9CLOT</name>
<accession>A0AA43XKY6</accession>
<protein>
    <submittedName>
        <fullName evidence="1">FMN-binding protein</fullName>
    </submittedName>
</protein>
<keyword evidence="2" id="KW-1185">Reference proteome</keyword>
<evidence type="ECO:0000313" key="2">
    <source>
        <dbReference type="Proteomes" id="UP000449710"/>
    </source>
</evidence>
<comment type="caution">
    <text evidence="1">The sequence shown here is derived from an EMBL/GenBank/DDBJ whole genome shotgun (WGS) entry which is preliminary data.</text>
</comment>